<evidence type="ECO:0000256" key="2">
    <source>
        <dbReference type="ARBA" id="ARBA00023140"/>
    </source>
</evidence>
<comment type="subcellular location">
    <subcellularLocation>
        <location evidence="1">Peroxisome</location>
    </subcellularLocation>
</comment>
<dbReference type="PANTHER" id="PTHR43684:SF1">
    <property type="entry name" value="ENOYL-COA DELTA ISOMERASE 2"/>
    <property type="match status" value="1"/>
</dbReference>
<dbReference type="GO" id="GO:0004165">
    <property type="term" value="F:delta(3)-delta(2)-enoyl-CoA isomerase activity"/>
    <property type="evidence" value="ECO:0007669"/>
    <property type="project" value="UniProtKB-ARBA"/>
</dbReference>
<keyword evidence="3" id="KW-0413">Isomerase</keyword>
<dbReference type="InterPro" id="IPR029045">
    <property type="entry name" value="ClpP/crotonase-like_dom_sf"/>
</dbReference>
<gene>
    <name evidence="4" type="ORF">EAH82_01760</name>
</gene>
<dbReference type="InterPro" id="IPR001753">
    <property type="entry name" value="Enoyl-CoA_hydra/iso"/>
</dbReference>
<dbReference type="OrthoDB" id="9807606at2"/>
<reference evidence="4 5" key="1">
    <citation type="journal article" date="2019" name="Environ. Microbiol.">
        <title>Species interactions and distinct microbial communities in high Arctic permafrost affected cryosols are associated with the CH4 and CO2 gas fluxes.</title>
        <authorList>
            <person name="Altshuler I."/>
            <person name="Hamel J."/>
            <person name="Turney S."/>
            <person name="Magnuson E."/>
            <person name="Levesque R."/>
            <person name="Greer C."/>
            <person name="Whyte L.G."/>
        </authorList>
    </citation>
    <scope>NUCLEOTIDE SEQUENCE [LARGE SCALE GENOMIC DNA]</scope>
    <source>
        <strain evidence="4 5">S06.C</strain>
    </source>
</reference>
<evidence type="ECO:0000313" key="5">
    <source>
        <dbReference type="Proteomes" id="UP000319212"/>
    </source>
</evidence>
<dbReference type="PANTHER" id="PTHR43684">
    <property type="match status" value="1"/>
</dbReference>
<evidence type="ECO:0000256" key="3">
    <source>
        <dbReference type="ARBA" id="ARBA00023235"/>
    </source>
</evidence>
<accession>A0A502DXH4</accession>
<dbReference type="Gene3D" id="3.90.226.10">
    <property type="entry name" value="2-enoyl-CoA Hydratase, Chain A, domain 1"/>
    <property type="match status" value="1"/>
</dbReference>
<dbReference type="Proteomes" id="UP000319212">
    <property type="component" value="Unassembled WGS sequence"/>
</dbReference>
<keyword evidence="2" id="KW-0576">Peroxisome</keyword>
<dbReference type="Pfam" id="PF00378">
    <property type="entry name" value="ECH_1"/>
    <property type="match status" value="1"/>
</dbReference>
<evidence type="ECO:0000256" key="1">
    <source>
        <dbReference type="ARBA" id="ARBA00004275"/>
    </source>
</evidence>
<dbReference type="EMBL" id="RCZI01000001">
    <property type="protein sequence ID" value="TPG30248.1"/>
    <property type="molecule type" value="Genomic_DNA"/>
</dbReference>
<name>A0A502DXH4_9BURK</name>
<dbReference type="AlphaFoldDB" id="A0A502DXH4"/>
<dbReference type="CDD" id="cd06558">
    <property type="entry name" value="crotonase-like"/>
    <property type="match status" value="1"/>
</dbReference>
<sequence>MSDVNIRRDEGVLTLEIDRQSKRNSIDLPMFDLLAREFKNANADDDVRAVLLCGAGDGFCAGHDLKAFDQWPQSADDPVPRFLHALAALRKPLIIAIQGWAVGIGATALLHADWVVAAPRTSLRFPFLDLGIAPEAGSSLLLARAVGSLRARQLLLGAEPIDGETAHAWGLVTELQPSAALRAAAVHRAKLLAAKPPPMFKRVKDWLSLEGDLHARIDEEISAINQSVMERRKAGEGGT</sequence>
<comment type="caution">
    <text evidence="4">The sequence shown here is derived from an EMBL/GenBank/DDBJ whole genome shotgun (WGS) entry which is preliminary data.</text>
</comment>
<dbReference type="RefSeq" id="WP_140838134.1">
    <property type="nucleotide sequence ID" value="NZ_RCZI01000001.1"/>
</dbReference>
<proteinExistence type="predicted"/>
<protein>
    <submittedName>
        <fullName evidence="4">Enoyl-CoA hydratase</fullName>
    </submittedName>
</protein>
<evidence type="ECO:0000313" key="4">
    <source>
        <dbReference type="EMBL" id="TPG30248.1"/>
    </source>
</evidence>
<dbReference type="SUPFAM" id="SSF52096">
    <property type="entry name" value="ClpP/crotonase"/>
    <property type="match status" value="1"/>
</dbReference>
<organism evidence="4 5">
    <name type="scientific">Variovorax guangxiensis</name>
    <dbReference type="NCBI Taxonomy" id="1775474"/>
    <lineage>
        <taxon>Bacteria</taxon>
        <taxon>Pseudomonadati</taxon>
        <taxon>Pseudomonadota</taxon>
        <taxon>Betaproteobacteria</taxon>
        <taxon>Burkholderiales</taxon>
        <taxon>Comamonadaceae</taxon>
        <taxon>Variovorax</taxon>
    </lineage>
</organism>
<dbReference type="InterPro" id="IPR051053">
    <property type="entry name" value="ECH/Chromodomain_protein"/>
</dbReference>